<proteinExistence type="predicted"/>
<comment type="caution">
    <text evidence="2">The sequence shown here is derived from an EMBL/GenBank/DDBJ whole genome shotgun (WGS) entry which is preliminary data.</text>
</comment>
<protein>
    <submittedName>
        <fullName evidence="2">Uncharacterized protein</fullName>
    </submittedName>
</protein>
<dbReference type="Proteomes" id="UP000275267">
    <property type="component" value="Unassembled WGS sequence"/>
</dbReference>
<evidence type="ECO:0000256" key="1">
    <source>
        <dbReference type="SAM" id="MobiDB-lite"/>
    </source>
</evidence>
<reference evidence="3" key="1">
    <citation type="journal article" date="2019" name="Nat. Commun.">
        <title>The genome of broomcorn millet.</title>
        <authorList>
            <person name="Zou C."/>
            <person name="Miki D."/>
            <person name="Li D."/>
            <person name="Tang Q."/>
            <person name="Xiao L."/>
            <person name="Rajput S."/>
            <person name="Deng P."/>
            <person name="Jia W."/>
            <person name="Huang R."/>
            <person name="Zhang M."/>
            <person name="Sun Y."/>
            <person name="Hu J."/>
            <person name="Fu X."/>
            <person name="Schnable P.S."/>
            <person name="Li F."/>
            <person name="Zhang H."/>
            <person name="Feng B."/>
            <person name="Zhu X."/>
            <person name="Liu R."/>
            <person name="Schnable J.C."/>
            <person name="Zhu J.-K."/>
            <person name="Zhang H."/>
        </authorList>
    </citation>
    <scope>NUCLEOTIDE SEQUENCE [LARGE SCALE GENOMIC DNA]</scope>
</reference>
<dbReference type="EMBL" id="PQIB02000013">
    <property type="protein sequence ID" value="RLM73157.1"/>
    <property type="molecule type" value="Genomic_DNA"/>
</dbReference>
<evidence type="ECO:0000313" key="3">
    <source>
        <dbReference type="Proteomes" id="UP000275267"/>
    </source>
</evidence>
<organism evidence="2 3">
    <name type="scientific">Panicum miliaceum</name>
    <name type="common">Proso millet</name>
    <name type="synonym">Broomcorn millet</name>
    <dbReference type="NCBI Taxonomy" id="4540"/>
    <lineage>
        <taxon>Eukaryota</taxon>
        <taxon>Viridiplantae</taxon>
        <taxon>Streptophyta</taxon>
        <taxon>Embryophyta</taxon>
        <taxon>Tracheophyta</taxon>
        <taxon>Spermatophyta</taxon>
        <taxon>Magnoliopsida</taxon>
        <taxon>Liliopsida</taxon>
        <taxon>Poales</taxon>
        <taxon>Poaceae</taxon>
        <taxon>PACMAD clade</taxon>
        <taxon>Panicoideae</taxon>
        <taxon>Panicodae</taxon>
        <taxon>Paniceae</taxon>
        <taxon>Panicinae</taxon>
        <taxon>Panicum</taxon>
        <taxon>Panicum sect. Panicum</taxon>
    </lineage>
</organism>
<sequence length="61" mass="6378">MLMGKIGDLTDGRPSGTEPGTPARRRAWLDLHAGGQQAGPADGVDACPLRQFVSRTDSTKG</sequence>
<gene>
    <name evidence="2" type="ORF">C2845_PM15G12220</name>
</gene>
<evidence type="ECO:0000313" key="2">
    <source>
        <dbReference type="EMBL" id="RLM73157.1"/>
    </source>
</evidence>
<accession>A0A3L6Q7K0</accession>
<feature type="region of interest" description="Disordered" evidence="1">
    <location>
        <begin position="1"/>
        <end position="25"/>
    </location>
</feature>
<keyword evidence="3" id="KW-1185">Reference proteome</keyword>
<name>A0A3L6Q7K0_PANMI</name>
<dbReference type="AlphaFoldDB" id="A0A3L6Q7K0"/>